<evidence type="ECO:0000256" key="1">
    <source>
        <dbReference type="ARBA" id="ARBA00000077"/>
    </source>
</evidence>
<keyword evidence="12" id="KW-0460">Magnesium</keyword>
<dbReference type="InterPro" id="IPR002156">
    <property type="entry name" value="RNaseH_domain"/>
</dbReference>
<dbReference type="AlphaFoldDB" id="A0A7H9ENG0"/>
<dbReference type="Gene3D" id="3.40.970.10">
    <property type="entry name" value="Ribonuclease H1, N-terminal domain"/>
    <property type="match status" value="1"/>
</dbReference>
<dbReference type="SUPFAM" id="SSF55658">
    <property type="entry name" value="L9 N-domain-like"/>
    <property type="match status" value="1"/>
</dbReference>
<comment type="catalytic activity">
    <reaction evidence="1">
        <text>Endonucleolytic cleavage to 5'-phosphomonoester.</text>
        <dbReference type="EC" id="3.1.26.4"/>
    </reaction>
</comment>
<dbReference type="RefSeq" id="WP_180849735.1">
    <property type="nucleotide sequence ID" value="NZ_CP047418.1"/>
</dbReference>
<dbReference type="EC" id="3.1.26.4" evidence="6"/>
<protein>
    <recommendedName>
        <fullName evidence="7">Ribonuclease H</fullName>
        <ecNumber evidence="6">3.1.26.4</ecNumber>
    </recommendedName>
</protein>
<dbReference type="CDD" id="cd09278">
    <property type="entry name" value="RNase_HI_prokaryote_like"/>
    <property type="match status" value="1"/>
</dbReference>
<evidence type="ECO:0000256" key="2">
    <source>
        <dbReference type="ARBA" id="ARBA00001946"/>
    </source>
</evidence>
<dbReference type="Pfam" id="PF00075">
    <property type="entry name" value="RNase_H"/>
    <property type="match status" value="1"/>
</dbReference>
<dbReference type="FunFam" id="3.40.970.10:FF:000002">
    <property type="entry name" value="Ribonuclease H"/>
    <property type="match status" value="1"/>
</dbReference>
<comment type="cofactor">
    <cofactor evidence="2">
        <name>Mg(2+)</name>
        <dbReference type="ChEBI" id="CHEBI:18420"/>
    </cofactor>
</comment>
<dbReference type="KEGG" id="lsw:GTO87_06725"/>
<evidence type="ECO:0000256" key="4">
    <source>
        <dbReference type="ARBA" id="ARBA00005300"/>
    </source>
</evidence>
<dbReference type="InterPro" id="IPR009027">
    <property type="entry name" value="Ribosomal_bL9/RNase_H1_N"/>
</dbReference>
<dbReference type="InterPro" id="IPR037056">
    <property type="entry name" value="RNase_H1_N_sf"/>
</dbReference>
<keyword evidence="11" id="KW-0378">Hydrolase</keyword>
<dbReference type="Gene3D" id="3.30.420.10">
    <property type="entry name" value="Ribonuclease H-like superfamily/Ribonuclease H"/>
    <property type="match status" value="1"/>
</dbReference>
<feature type="region of interest" description="Disordered" evidence="13">
    <location>
        <begin position="49"/>
        <end position="68"/>
    </location>
</feature>
<dbReference type="InterPro" id="IPR012337">
    <property type="entry name" value="RNaseH-like_sf"/>
</dbReference>
<organism evidence="15 16">
    <name type="scientific">Ligilactobacillus saerimneri</name>
    <dbReference type="NCBI Taxonomy" id="228229"/>
    <lineage>
        <taxon>Bacteria</taxon>
        <taxon>Bacillati</taxon>
        <taxon>Bacillota</taxon>
        <taxon>Bacilli</taxon>
        <taxon>Lactobacillales</taxon>
        <taxon>Lactobacillaceae</taxon>
        <taxon>Ligilactobacillus</taxon>
    </lineage>
</organism>
<keyword evidence="8" id="KW-0540">Nuclease</keyword>
<comment type="subunit">
    <text evidence="5">Monomer.</text>
</comment>
<comment type="similarity">
    <text evidence="4">Belongs to the RNase H family.</text>
</comment>
<evidence type="ECO:0000256" key="5">
    <source>
        <dbReference type="ARBA" id="ARBA00011245"/>
    </source>
</evidence>
<dbReference type="GO" id="GO:0043137">
    <property type="term" value="P:DNA replication, removal of RNA primer"/>
    <property type="evidence" value="ECO:0007669"/>
    <property type="project" value="TreeGrafter"/>
</dbReference>
<dbReference type="GO" id="GO:0004523">
    <property type="term" value="F:RNA-DNA hybrid ribonuclease activity"/>
    <property type="evidence" value="ECO:0007669"/>
    <property type="project" value="UniProtKB-EC"/>
</dbReference>
<dbReference type="PANTHER" id="PTHR10642">
    <property type="entry name" value="RIBONUCLEASE H1"/>
    <property type="match status" value="1"/>
</dbReference>
<evidence type="ECO:0000256" key="8">
    <source>
        <dbReference type="ARBA" id="ARBA00022722"/>
    </source>
</evidence>
<evidence type="ECO:0000256" key="11">
    <source>
        <dbReference type="ARBA" id="ARBA00022801"/>
    </source>
</evidence>
<evidence type="ECO:0000256" key="7">
    <source>
        <dbReference type="ARBA" id="ARBA00017721"/>
    </source>
</evidence>
<dbReference type="SUPFAM" id="SSF53098">
    <property type="entry name" value="Ribonuclease H-like"/>
    <property type="match status" value="1"/>
</dbReference>
<dbReference type="EMBL" id="CP047418">
    <property type="protein sequence ID" value="QLL78842.1"/>
    <property type="molecule type" value="Genomic_DNA"/>
</dbReference>
<dbReference type="InterPro" id="IPR017067">
    <property type="entry name" value="RNase_H1_euk"/>
</dbReference>
<evidence type="ECO:0000256" key="6">
    <source>
        <dbReference type="ARBA" id="ARBA00012180"/>
    </source>
</evidence>
<name>A0A7H9ENG0_9LACO</name>
<comment type="function">
    <text evidence="3">Endonuclease that specifically degrades the RNA of RNA-DNA hybrids.</text>
</comment>
<dbReference type="PROSITE" id="PS50879">
    <property type="entry name" value="RNASE_H_1"/>
    <property type="match status" value="1"/>
</dbReference>
<evidence type="ECO:0000256" key="10">
    <source>
        <dbReference type="ARBA" id="ARBA00022759"/>
    </source>
</evidence>
<dbReference type="GO" id="GO:0003676">
    <property type="term" value="F:nucleic acid binding"/>
    <property type="evidence" value="ECO:0007669"/>
    <property type="project" value="InterPro"/>
</dbReference>
<dbReference type="PANTHER" id="PTHR10642:SF26">
    <property type="entry name" value="RIBONUCLEASE H1"/>
    <property type="match status" value="1"/>
</dbReference>
<evidence type="ECO:0000259" key="14">
    <source>
        <dbReference type="PROSITE" id="PS50879"/>
    </source>
</evidence>
<dbReference type="InterPro" id="IPR022892">
    <property type="entry name" value="RNaseHI"/>
</dbReference>
<gene>
    <name evidence="15" type="ORF">GTO87_06725</name>
</gene>
<evidence type="ECO:0000313" key="16">
    <source>
        <dbReference type="Proteomes" id="UP000510886"/>
    </source>
</evidence>
<dbReference type="GO" id="GO:0000287">
    <property type="term" value="F:magnesium ion binding"/>
    <property type="evidence" value="ECO:0007669"/>
    <property type="project" value="InterPro"/>
</dbReference>
<dbReference type="Pfam" id="PF01693">
    <property type="entry name" value="Cauli_VI"/>
    <property type="match status" value="1"/>
</dbReference>
<sequence length="232" mass="25705">MARKFYAVALGRKPGIYLTWSECQAMVSGFPKASYKSFSSRAAAEAWLNGASPEGPTPSKKQPAVPAKRPGEVFVYTDGGSRNHGNVKGQHVKADDKAAWAYLIILPDGQHVSDTGGEYGSTNNRMEIMALVAALTRLLELGQKDAPITLVLDSRYVLNAIEKGWLQSWQRRGWRKSNGTPVLNQPLWEIVSQLLPQFTHLQWSWTKGHANNSGNVFVDQLLNKTMDQMASY</sequence>
<dbReference type="PIRSF" id="PIRSF036852">
    <property type="entry name" value="Ribonuclease_H1_euk"/>
    <property type="match status" value="1"/>
</dbReference>
<evidence type="ECO:0000256" key="9">
    <source>
        <dbReference type="ARBA" id="ARBA00022723"/>
    </source>
</evidence>
<accession>A0A7H9ENG0</accession>
<dbReference type="InterPro" id="IPR011320">
    <property type="entry name" value="RNase_H1_N"/>
</dbReference>
<keyword evidence="9" id="KW-0479">Metal-binding</keyword>
<dbReference type="Proteomes" id="UP000510886">
    <property type="component" value="Chromosome"/>
</dbReference>
<evidence type="ECO:0000256" key="12">
    <source>
        <dbReference type="ARBA" id="ARBA00022842"/>
    </source>
</evidence>
<evidence type="ECO:0000256" key="3">
    <source>
        <dbReference type="ARBA" id="ARBA00004065"/>
    </source>
</evidence>
<proteinExistence type="inferred from homology"/>
<dbReference type="InterPro" id="IPR050092">
    <property type="entry name" value="RNase_H"/>
</dbReference>
<feature type="domain" description="RNase H type-1" evidence="14">
    <location>
        <begin position="69"/>
        <end position="227"/>
    </location>
</feature>
<evidence type="ECO:0000313" key="15">
    <source>
        <dbReference type="EMBL" id="QLL78842.1"/>
    </source>
</evidence>
<reference evidence="15 16" key="1">
    <citation type="submission" date="2020-01" db="EMBL/GenBank/DDBJ databases">
        <title>Complete and circular genome sequences of six lactobacillus isolates from horses.</title>
        <authorList>
            <person name="Hassan H.M."/>
        </authorList>
    </citation>
    <scope>NUCLEOTIDE SEQUENCE [LARGE SCALE GENOMIC DNA]</scope>
    <source>
        <strain evidence="15 16">1A</strain>
    </source>
</reference>
<keyword evidence="10" id="KW-0255">Endonuclease</keyword>
<evidence type="ECO:0000256" key="13">
    <source>
        <dbReference type="SAM" id="MobiDB-lite"/>
    </source>
</evidence>
<dbReference type="InterPro" id="IPR036397">
    <property type="entry name" value="RNaseH_sf"/>
</dbReference>